<feature type="compositionally biased region" description="Low complexity" evidence="1">
    <location>
        <begin position="325"/>
        <end position="343"/>
    </location>
</feature>
<sequence>MIRLSLVRAGEDGGHLVVATETGDEFELPLTDELRRTVALTRPRARVDAPAPQHDDHERATSTLSPKEIQQRIRSGLDAHELAELTGEPYEALERYEPPVLAERAYIAELARGTRIGRDSGAPVLADLVTDRLASRGVDPEAIVWDAWREIDEPWLVAVDFTVDGRKVRALWEFDHTARAVTAQDDESRWLTETELLDVPIPRRHLSAVRAEQDDAPLDRSRPLMPVATEPTDSAEGDDAAPSSTELLLADLEERRGTRDTVETDEDADFDDDGGFEGFGPAQRKREAEVGFTQPPKSGRTMPHPAGSARRDQSSADDGGESPTEDAPSSSAPSAPSAPAGEPKPSRKGRSSVPSWDEIVFGAKND</sequence>
<name>A0ABT8GJH6_9MICO</name>
<feature type="compositionally biased region" description="Acidic residues" evidence="1">
    <location>
        <begin position="263"/>
        <end position="275"/>
    </location>
</feature>
<reference evidence="3" key="1">
    <citation type="submission" date="2023-06" db="EMBL/GenBank/DDBJ databases">
        <title>Egi l300058.</title>
        <authorList>
            <person name="Gao L."/>
            <person name="Fang B.-Z."/>
            <person name="Li W.-J."/>
        </authorList>
    </citation>
    <scope>NUCLEOTIDE SEQUENCE</scope>
    <source>
        <strain evidence="3">EGI L300058</strain>
    </source>
</reference>
<gene>
    <name evidence="3" type="primary">sepH</name>
    <name evidence="3" type="ORF">QQX02_11700</name>
</gene>
<organism evidence="3 4">
    <name type="scientific">Demequina muriae</name>
    <dbReference type="NCBI Taxonomy" id="3051664"/>
    <lineage>
        <taxon>Bacteria</taxon>
        <taxon>Bacillati</taxon>
        <taxon>Actinomycetota</taxon>
        <taxon>Actinomycetes</taxon>
        <taxon>Micrococcales</taxon>
        <taxon>Demequinaceae</taxon>
        <taxon>Demequina</taxon>
    </lineage>
</organism>
<comment type="caution">
    <text evidence="3">The sequence shown here is derived from an EMBL/GenBank/DDBJ whole genome shotgun (WGS) entry which is preliminary data.</text>
</comment>
<feature type="region of interest" description="Disordered" evidence="1">
    <location>
        <begin position="43"/>
        <end position="66"/>
    </location>
</feature>
<evidence type="ECO:0000313" key="4">
    <source>
        <dbReference type="Proteomes" id="UP001172708"/>
    </source>
</evidence>
<feature type="region of interest" description="Disordered" evidence="1">
    <location>
        <begin position="208"/>
        <end position="366"/>
    </location>
</feature>
<feature type="compositionally biased region" description="Basic and acidic residues" evidence="1">
    <location>
        <begin position="252"/>
        <end position="262"/>
    </location>
</feature>
<dbReference type="Proteomes" id="UP001172708">
    <property type="component" value="Unassembled WGS sequence"/>
</dbReference>
<feature type="domain" description="DUF3071" evidence="2">
    <location>
        <begin position="1"/>
        <end position="174"/>
    </location>
</feature>
<dbReference type="InterPro" id="IPR047682">
    <property type="entry name" value="SepH-like"/>
</dbReference>
<feature type="compositionally biased region" description="Basic and acidic residues" evidence="1">
    <location>
        <begin position="211"/>
        <end position="222"/>
    </location>
</feature>
<accession>A0ABT8GJH6</accession>
<protein>
    <submittedName>
        <fullName evidence="3">Septation protein SepH</fullName>
    </submittedName>
</protein>
<dbReference type="RefSeq" id="WP_301143281.1">
    <property type="nucleotide sequence ID" value="NZ_JAUHQA010000001.1"/>
</dbReference>
<keyword evidence="4" id="KW-1185">Reference proteome</keyword>
<evidence type="ECO:0000259" key="2">
    <source>
        <dbReference type="Pfam" id="PF11268"/>
    </source>
</evidence>
<dbReference type="NCBIfam" id="NF040712">
    <property type="entry name" value="SepH"/>
    <property type="match status" value="1"/>
</dbReference>
<evidence type="ECO:0000256" key="1">
    <source>
        <dbReference type="SAM" id="MobiDB-lite"/>
    </source>
</evidence>
<proteinExistence type="predicted"/>
<dbReference type="EMBL" id="JAUHQA010000001">
    <property type="protein sequence ID" value="MDN4481588.1"/>
    <property type="molecule type" value="Genomic_DNA"/>
</dbReference>
<dbReference type="InterPro" id="IPR021421">
    <property type="entry name" value="DUF3071"/>
</dbReference>
<dbReference type="Pfam" id="PF11268">
    <property type="entry name" value="DUF3071"/>
    <property type="match status" value="1"/>
</dbReference>
<evidence type="ECO:0000313" key="3">
    <source>
        <dbReference type="EMBL" id="MDN4481588.1"/>
    </source>
</evidence>